<organism evidence="3 4">
    <name type="scientific">Ranatra chinensis</name>
    <dbReference type="NCBI Taxonomy" id="642074"/>
    <lineage>
        <taxon>Eukaryota</taxon>
        <taxon>Metazoa</taxon>
        <taxon>Ecdysozoa</taxon>
        <taxon>Arthropoda</taxon>
        <taxon>Hexapoda</taxon>
        <taxon>Insecta</taxon>
        <taxon>Pterygota</taxon>
        <taxon>Neoptera</taxon>
        <taxon>Paraneoptera</taxon>
        <taxon>Hemiptera</taxon>
        <taxon>Heteroptera</taxon>
        <taxon>Panheteroptera</taxon>
        <taxon>Nepomorpha</taxon>
        <taxon>Nepidae</taxon>
        <taxon>Ranatrinae</taxon>
        <taxon>Ranatra</taxon>
    </lineage>
</organism>
<dbReference type="InterPro" id="IPR031827">
    <property type="entry name" value="DUF4746"/>
</dbReference>
<proteinExistence type="predicted"/>
<feature type="domain" description="DUF4746" evidence="2">
    <location>
        <begin position="157"/>
        <end position="301"/>
    </location>
</feature>
<accession>A0ABD0YCL8</accession>
<feature type="region of interest" description="Disordered" evidence="1">
    <location>
        <begin position="349"/>
        <end position="422"/>
    </location>
</feature>
<dbReference type="Pfam" id="PF15928">
    <property type="entry name" value="DUF4746"/>
    <property type="match status" value="1"/>
</dbReference>
<gene>
    <name evidence="3" type="ORF">AAG570_013572</name>
</gene>
<feature type="compositionally biased region" description="Low complexity" evidence="1">
    <location>
        <begin position="404"/>
        <end position="414"/>
    </location>
</feature>
<comment type="caution">
    <text evidence="3">The sequence shown here is derived from an EMBL/GenBank/DDBJ whole genome shotgun (WGS) entry which is preliminary data.</text>
</comment>
<feature type="compositionally biased region" description="Acidic residues" evidence="1">
    <location>
        <begin position="357"/>
        <end position="381"/>
    </location>
</feature>
<evidence type="ECO:0000259" key="2">
    <source>
        <dbReference type="Pfam" id="PF15928"/>
    </source>
</evidence>
<dbReference type="AlphaFoldDB" id="A0ABD0YCL8"/>
<evidence type="ECO:0000256" key="1">
    <source>
        <dbReference type="SAM" id="MobiDB-lite"/>
    </source>
</evidence>
<dbReference type="EMBL" id="JBFDAA010000009">
    <property type="protein sequence ID" value="KAL1129040.1"/>
    <property type="molecule type" value="Genomic_DNA"/>
</dbReference>
<keyword evidence="4" id="KW-1185">Reference proteome</keyword>
<evidence type="ECO:0000313" key="4">
    <source>
        <dbReference type="Proteomes" id="UP001558652"/>
    </source>
</evidence>
<evidence type="ECO:0000313" key="3">
    <source>
        <dbReference type="EMBL" id="KAL1129040.1"/>
    </source>
</evidence>
<sequence>MERYARQTTHLSLVIYFPQLIVEPTETVKKRTCQAAYKMMAQYDTVGVSIIDQLDIFITESMLDEVLYLCDFRVPDWFFPIMAERECIVSLIQDPSMVPPPLDDDAQPEPDASHHSISEKLGVIESKLSKLVYGHVENYQPLPNSMGAIFTVGEDSKVPGLWTPVHYLTKAAALKALFPNVIENLGIPEERLIPPSYVMIFEGTRAREVLDSAEQFASDVLRIAFFDGMEPGVSQRVANTIHELEKLGNYVISQSKMVVALERTHSDPMLVLSQLGPVYISSDVKSGTKEVETWFPPRIEVEEIPDPFGPPPPEPELPEGVFRDSVGNLVKEEFIEDEHGNARLLRTVLEYAPGMEPGEDEDEEEEDEDEEEEEGEREEVYDMMMPPSMPEIPPETQEPEASQETPAPEGGTEPAPEPETPA</sequence>
<dbReference type="Proteomes" id="UP001558652">
    <property type="component" value="Unassembled WGS sequence"/>
</dbReference>
<protein>
    <recommendedName>
        <fullName evidence="2">DUF4746 domain-containing protein</fullName>
    </recommendedName>
</protein>
<reference evidence="3 4" key="1">
    <citation type="submission" date="2024-07" db="EMBL/GenBank/DDBJ databases">
        <title>Chromosome-level genome assembly of the water stick insect Ranatra chinensis (Heteroptera: Nepidae).</title>
        <authorList>
            <person name="Liu X."/>
        </authorList>
    </citation>
    <scope>NUCLEOTIDE SEQUENCE [LARGE SCALE GENOMIC DNA]</scope>
    <source>
        <strain evidence="3">Cailab_2021Rc</strain>
        <tissue evidence="3">Muscle</tissue>
    </source>
</reference>
<name>A0ABD0YCL8_9HEMI</name>